<sequence length="212" mass="23675">MPSPWKKAVKLDISDNERTVKTEYHCAVRDQNQAFLKKTIQEIAYEYDCDVVRVRADIHNTRSVRKPLAAAAPSPALIQNKRSGNTIAPLLQSKRSPNANVPLVQNKRAAGTQAGPSLGKRTIMVQTYEPAPWHATLEFRQMENQKWFTAHVYAETQTWKIGNNLVEGIATGEMSKPDGKDIPENPEIFPEQFSSSAKGFKGSTDQVKVAKK</sequence>
<comment type="caution">
    <text evidence="2">The sequence shown here is derived from an EMBL/GenBank/DDBJ whole genome shotgun (WGS) entry which is preliminary data.</text>
</comment>
<organism evidence="2 3">
    <name type="scientific">Cyphellophora attinorum</name>
    <dbReference type="NCBI Taxonomy" id="1664694"/>
    <lineage>
        <taxon>Eukaryota</taxon>
        <taxon>Fungi</taxon>
        <taxon>Dikarya</taxon>
        <taxon>Ascomycota</taxon>
        <taxon>Pezizomycotina</taxon>
        <taxon>Eurotiomycetes</taxon>
        <taxon>Chaetothyriomycetidae</taxon>
        <taxon>Chaetothyriales</taxon>
        <taxon>Cyphellophoraceae</taxon>
        <taxon>Cyphellophora</taxon>
    </lineage>
</organism>
<keyword evidence="3" id="KW-1185">Reference proteome</keyword>
<reference evidence="2 3" key="1">
    <citation type="submission" date="2015-06" db="EMBL/GenBank/DDBJ databases">
        <title>Draft genome of the ant-associated black yeast Phialophora attae CBS 131958.</title>
        <authorList>
            <person name="Moreno L.F."/>
            <person name="Stielow B.J."/>
            <person name="de Hoog S."/>
            <person name="Vicente V.A."/>
            <person name="Weiss V.A."/>
            <person name="de Vries M."/>
            <person name="Cruz L.M."/>
            <person name="Souza E.M."/>
        </authorList>
    </citation>
    <scope>NUCLEOTIDE SEQUENCE [LARGE SCALE GENOMIC DNA]</scope>
    <source>
        <strain evidence="2 3">CBS 131958</strain>
    </source>
</reference>
<evidence type="ECO:0000313" key="3">
    <source>
        <dbReference type="Proteomes" id="UP000038010"/>
    </source>
</evidence>
<dbReference type="AlphaFoldDB" id="A0A0N1H8X3"/>
<accession>A0A0N1H8X3</accession>
<gene>
    <name evidence="2" type="ORF">AB675_3263</name>
</gene>
<dbReference type="RefSeq" id="XP_017999726.1">
    <property type="nucleotide sequence ID" value="XM_018143297.1"/>
</dbReference>
<proteinExistence type="predicted"/>
<protein>
    <submittedName>
        <fullName evidence="2">Uncharacterized protein</fullName>
    </submittedName>
</protein>
<dbReference type="Proteomes" id="UP000038010">
    <property type="component" value="Unassembled WGS sequence"/>
</dbReference>
<evidence type="ECO:0000256" key="1">
    <source>
        <dbReference type="SAM" id="MobiDB-lite"/>
    </source>
</evidence>
<evidence type="ECO:0000313" key="2">
    <source>
        <dbReference type="EMBL" id="KPI39763.1"/>
    </source>
</evidence>
<name>A0A0N1H8X3_9EURO</name>
<dbReference type="VEuPathDB" id="FungiDB:AB675_3263"/>
<dbReference type="EMBL" id="LFJN01000014">
    <property type="protein sequence ID" value="KPI39763.1"/>
    <property type="molecule type" value="Genomic_DNA"/>
</dbReference>
<feature type="region of interest" description="Disordered" evidence="1">
    <location>
        <begin position="173"/>
        <end position="212"/>
    </location>
</feature>
<dbReference type="GeneID" id="28735177"/>